<dbReference type="Pfam" id="PF00672">
    <property type="entry name" value="HAMP"/>
    <property type="match status" value="1"/>
</dbReference>
<feature type="transmembrane region" description="Helical" evidence="9">
    <location>
        <begin position="46"/>
        <end position="65"/>
    </location>
</feature>
<evidence type="ECO:0000256" key="5">
    <source>
        <dbReference type="ARBA" id="ARBA00022679"/>
    </source>
</evidence>
<gene>
    <name evidence="12" type="ORF">H7849_09880</name>
</gene>
<keyword evidence="9" id="KW-0812">Transmembrane</keyword>
<evidence type="ECO:0000256" key="9">
    <source>
        <dbReference type="SAM" id="Phobius"/>
    </source>
</evidence>
<dbReference type="SMART" id="SM00304">
    <property type="entry name" value="HAMP"/>
    <property type="match status" value="1"/>
</dbReference>
<protein>
    <recommendedName>
        <fullName evidence="3">histidine kinase</fullName>
        <ecNumber evidence="3">2.7.13.3</ecNumber>
    </recommendedName>
</protein>
<evidence type="ECO:0000256" key="1">
    <source>
        <dbReference type="ARBA" id="ARBA00000085"/>
    </source>
</evidence>
<evidence type="ECO:0000256" key="7">
    <source>
        <dbReference type="ARBA" id="ARBA00023012"/>
    </source>
</evidence>
<dbReference type="SUPFAM" id="SSF47384">
    <property type="entry name" value="Homodimeric domain of signal transducing histidine kinase"/>
    <property type="match status" value="1"/>
</dbReference>
<dbReference type="InterPro" id="IPR003660">
    <property type="entry name" value="HAMP_dom"/>
</dbReference>
<evidence type="ECO:0000259" key="10">
    <source>
        <dbReference type="PROSITE" id="PS50109"/>
    </source>
</evidence>
<evidence type="ECO:0000256" key="2">
    <source>
        <dbReference type="ARBA" id="ARBA00004370"/>
    </source>
</evidence>
<dbReference type="CDD" id="cd06225">
    <property type="entry name" value="HAMP"/>
    <property type="match status" value="1"/>
</dbReference>
<keyword evidence="6" id="KW-0418">Kinase</keyword>
<dbReference type="Gene3D" id="1.10.287.130">
    <property type="match status" value="1"/>
</dbReference>
<feature type="domain" description="Histidine kinase" evidence="10">
    <location>
        <begin position="239"/>
        <end position="462"/>
    </location>
</feature>
<comment type="catalytic activity">
    <reaction evidence="1">
        <text>ATP + protein L-histidine = ADP + protein N-phospho-L-histidine.</text>
        <dbReference type="EC" id="2.7.13.3"/>
    </reaction>
</comment>
<keyword evidence="7" id="KW-0902">Two-component regulatory system</keyword>
<dbReference type="Gene3D" id="3.30.565.10">
    <property type="entry name" value="Histidine kinase-like ATPase, C-terminal domain"/>
    <property type="match status" value="1"/>
</dbReference>
<dbReference type="AlphaFoldDB" id="A0A7G8BNQ4"/>
<keyword evidence="4" id="KW-0597">Phosphoprotein</keyword>
<name>A0A7G8BNQ4_9BACT</name>
<evidence type="ECO:0000256" key="3">
    <source>
        <dbReference type="ARBA" id="ARBA00012438"/>
    </source>
</evidence>
<dbReference type="PRINTS" id="PR00344">
    <property type="entry name" value="BCTRLSENSOR"/>
</dbReference>
<evidence type="ECO:0000256" key="8">
    <source>
        <dbReference type="ARBA" id="ARBA00023136"/>
    </source>
</evidence>
<reference evidence="12 13" key="1">
    <citation type="submission" date="2020-08" db="EMBL/GenBank/DDBJ databases">
        <title>Edaphobacter telluris sp. nov. and Acidobacterium dinghuensis sp. nov., two acidobacteria isolated from forest soil.</title>
        <authorList>
            <person name="Fu J."/>
            <person name="Qiu L."/>
        </authorList>
    </citation>
    <scope>NUCLEOTIDE SEQUENCE [LARGE SCALE GENOMIC DNA]</scope>
    <source>
        <strain evidence="12">4Y35</strain>
    </source>
</reference>
<dbReference type="InterPro" id="IPR005467">
    <property type="entry name" value="His_kinase_dom"/>
</dbReference>
<dbReference type="GO" id="GO:0005886">
    <property type="term" value="C:plasma membrane"/>
    <property type="evidence" value="ECO:0007669"/>
    <property type="project" value="TreeGrafter"/>
</dbReference>
<dbReference type="InterPro" id="IPR036890">
    <property type="entry name" value="HATPase_C_sf"/>
</dbReference>
<accession>A0A7G8BNQ4</accession>
<evidence type="ECO:0000313" key="12">
    <source>
        <dbReference type="EMBL" id="QNI34174.1"/>
    </source>
</evidence>
<dbReference type="SUPFAM" id="SSF55874">
    <property type="entry name" value="ATPase domain of HSP90 chaperone/DNA topoisomerase II/histidine kinase"/>
    <property type="match status" value="1"/>
</dbReference>
<dbReference type="GO" id="GO:0004721">
    <property type="term" value="F:phosphoprotein phosphatase activity"/>
    <property type="evidence" value="ECO:0007669"/>
    <property type="project" value="TreeGrafter"/>
</dbReference>
<dbReference type="InterPro" id="IPR050351">
    <property type="entry name" value="BphY/WalK/GraS-like"/>
</dbReference>
<dbReference type="FunFam" id="3.30.565.10:FF:000006">
    <property type="entry name" value="Sensor histidine kinase WalK"/>
    <property type="match status" value="1"/>
</dbReference>
<evidence type="ECO:0000259" key="11">
    <source>
        <dbReference type="PROSITE" id="PS50885"/>
    </source>
</evidence>
<dbReference type="InterPro" id="IPR036097">
    <property type="entry name" value="HisK_dim/P_sf"/>
</dbReference>
<dbReference type="KEGG" id="adin:H7849_09880"/>
<dbReference type="CDD" id="cd00075">
    <property type="entry name" value="HATPase"/>
    <property type="match status" value="1"/>
</dbReference>
<keyword evidence="8 9" id="KW-0472">Membrane</keyword>
<keyword evidence="5" id="KW-0808">Transferase</keyword>
<dbReference type="Pfam" id="PF00512">
    <property type="entry name" value="HisKA"/>
    <property type="match status" value="1"/>
</dbReference>
<organism evidence="12 13">
    <name type="scientific">Alloacidobacterium dinghuense</name>
    <dbReference type="NCBI Taxonomy" id="2763107"/>
    <lineage>
        <taxon>Bacteria</taxon>
        <taxon>Pseudomonadati</taxon>
        <taxon>Acidobacteriota</taxon>
        <taxon>Terriglobia</taxon>
        <taxon>Terriglobales</taxon>
        <taxon>Acidobacteriaceae</taxon>
        <taxon>Alloacidobacterium</taxon>
    </lineage>
</organism>
<dbReference type="InterPro" id="IPR003661">
    <property type="entry name" value="HisK_dim/P_dom"/>
</dbReference>
<dbReference type="InterPro" id="IPR013767">
    <property type="entry name" value="PAS_fold"/>
</dbReference>
<evidence type="ECO:0000256" key="6">
    <source>
        <dbReference type="ARBA" id="ARBA00022777"/>
    </source>
</evidence>
<dbReference type="Gene3D" id="6.10.340.10">
    <property type="match status" value="1"/>
</dbReference>
<dbReference type="SMART" id="SM00387">
    <property type="entry name" value="HATPase_c"/>
    <property type="match status" value="1"/>
</dbReference>
<dbReference type="EMBL" id="CP060394">
    <property type="protein sequence ID" value="QNI34174.1"/>
    <property type="molecule type" value="Genomic_DNA"/>
</dbReference>
<keyword evidence="13" id="KW-1185">Reference proteome</keyword>
<sequence>MTGRVFSKLLVSFVLVLLVGTAILDFSLRPIFEHAMRDQTHATRDLVFGSVLALAAATLLAAFFARRVAERYDRIVLFANRIAAGDLSARLEEDSLGELSEVAHALDATASRLEQSFHALEASRRELTALLDSMQEAVVAVNAQGQVIWSNAVMQRICSTAVREGRLLVELLRDPDVLSCVEGALSQRENFNGKAFSVAPGRIFEVNAAPTPGGGAVAVLHDVTSVERAEKTRRDFIANVSHELRTPLTSISGYVETLLEGNEQVSPQAREFLAIILKNATRMNRLTEDLLALANVESGDYKLKLQSMRASAIVEDAIDSLTGMVLDSDVTLEAAETTDALVLADADSLNQVFGNLIENAMKYGKSGKRVLVGAKLLDRKHEDQQMVEFFVRDFGPGIPSEHLDRIFERFYRVDKARSRESGGTGLGLAIVKHIVMAHGGSIRAESELGAGVKFLFTLPCAPEKKLASVEPLPQAVVD</sequence>
<dbReference type="InterPro" id="IPR003594">
    <property type="entry name" value="HATPase_dom"/>
</dbReference>
<dbReference type="PANTHER" id="PTHR45453:SF1">
    <property type="entry name" value="PHOSPHATE REGULON SENSOR PROTEIN PHOR"/>
    <property type="match status" value="1"/>
</dbReference>
<proteinExistence type="predicted"/>
<dbReference type="Pfam" id="PF00989">
    <property type="entry name" value="PAS"/>
    <property type="match status" value="1"/>
</dbReference>
<dbReference type="InterPro" id="IPR035965">
    <property type="entry name" value="PAS-like_dom_sf"/>
</dbReference>
<dbReference type="Proteomes" id="UP000515312">
    <property type="component" value="Chromosome"/>
</dbReference>
<dbReference type="PANTHER" id="PTHR45453">
    <property type="entry name" value="PHOSPHATE REGULON SENSOR PROTEIN PHOR"/>
    <property type="match status" value="1"/>
</dbReference>
<keyword evidence="9" id="KW-1133">Transmembrane helix</keyword>
<dbReference type="GO" id="GO:0000155">
    <property type="term" value="F:phosphorelay sensor kinase activity"/>
    <property type="evidence" value="ECO:0007669"/>
    <property type="project" value="InterPro"/>
</dbReference>
<evidence type="ECO:0000256" key="4">
    <source>
        <dbReference type="ARBA" id="ARBA00022553"/>
    </source>
</evidence>
<dbReference type="SUPFAM" id="SSF55785">
    <property type="entry name" value="PYP-like sensor domain (PAS domain)"/>
    <property type="match status" value="1"/>
</dbReference>
<dbReference type="GO" id="GO:0006355">
    <property type="term" value="P:regulation of DNA-templated transcription"/>
    <property type="evidence" value="ECO:0007669"/>
    <property type="project" value="InterPro"/>
</dbReference>
<dbReference type="CDD" id="cd00082">
    <property type="entry name" value="HisKA"/>
    <property type="match status" value="1"/>
</dbReference>
<dbReference type="PROSITE" id="PS50885">
    <property type="entry name" value="HAMP"/>
    <property type="match status" value="1"/>
</dbReference>
<dbReference type="FunFam" id="1.10.287.130:FF:000001">
    <property type="entry name" value="Two-component sensor histidine kinase"/>
    <property type="match status" value="1"/>
</dbReference>
<comment type="subcellular location">
    <subcellularLocation>
        <location evidence="2">Membrane</location>
    </subcellularLocation>
</comment>
<dbReference type="GO" id="GO:0016036">
    <property type="term" value="P:cellular response to phosphate starvation"/>
    <property type="evidence" value="ECO:0007669"/>
    <property type="project" value="TreeGrafter"/>
</dbReference>
<dbReference type="Gene3D" id="3.30.450.20">
    <property type="entry name" value="PAS domain"/>
    <property type="match status" value="1"/>
</dbReference>
<dbReference type="SMART" id="SM00388">
    <property type="entry name" value="HisKA"/>
    <property type="match status" value="1"/>
</dbReference>
<dbReference type="EC" id="2.7.13.3" evidence="3"/>
<evidence type="ECO:0000313" key="13">
    <source>
        <dbReference type="Proteomes" id="UP000515312"/>
    </source>
</evidence>
<dbReference type="Pfam" id="PF02518">
    <property type="entry name" value="HATPase_c"/>
    <property type="match status" value="1"/>
</dbReference>
<dbReference type="InterPro" id="IPR004358">
    <property type="entry name" value="Sig_transdc_His_kin-like_C"/>
</dbReference>
<dbReference type="PROSITE" id="PS50109">
    <property type="entry name" value="HIS_KIN"/>
    <property type="match status" value="1"/>
</dbReference>
<feature type="domain" description="HAMP" evidence="11">
    <location>
        <begin position="66"/>
        <end position="118"/>
    </location>
</feature>